<sequence>MRIQERMETLTPSERQIVSVLLQDYPVAGLGSITELARSAGVSTPTVIRTARKLGFDGFPDMQGAIREEIAAQIKEPISRRDAGRANARDDHTLNQFADAVSSNIRNTLQRLNPDAFDAVVKILADPSRHVYVAGGRITRSNADYFFNHLQIIRPNVTLMSQTPNVWPQYLLDMGRKSVLVLFDIRRYETDLAKLAKLAKDRDCTIVLFTDQWGSPISRLADHCFHALVEAPSSWDSTIAIMLIVEALIADVQAARWDESKGRIEELESMFGKTRLFRNLG</sequence>
<dbReference type="GO" id="GO:0003677">
    <property type="term" value="F:DNA binding"/>
    <property type="evidence" value="ECO:0007669"/>
    <property type="project" value="UniProtKB-KW"/>
</dbReference>
<dbReference type="Pfam" id="PF01380">
    <property type="entry name" value="SIS"/>
    <property type="match status" value="1"/>
</dbReference>
<dbReference type="Proteomes" id="UP000509367">
    <property type="component" value="Chromosome"/>
</dbReference>
<dbReference type="PANTHER" id="PTHR30514">
    <property type="entry name" value="GLUCOKINASE"/>
    <property type="match status" value="1"/>
</dbReference>
<dbReference type="InterPro" id="IPR009057">
    <property type="entry name" value="Homeodomain-like_sf"/>
</dbReference>
<evidence type="ECO:0000313" key="5">
    <source>
        <dbReference type="EMBL" id="QKV20593.1"/>
    </source>
</evidence>
<dbReference type="GO" id="GO:0097367">
    <property type="term" value="F:carbohydrate derivative binding"/>
    <property type="evidence" value="ECO:0007669"/>
    <property type="project" value="InterPro"/>
</dbReference>
<dbReference type="Pfam" id="PF01418">
    <property type="entry name" value="HTH_6"/>
    <property type="match status" value="1"/>
</dbReference>
<dbReference type="Gene3D" id="1.10.10.10">
    <property type="entry name" value="Winged helix-like DNA-binding domain superfamily/Winged helix DNA-binding domain"/>
    <property type="match status" value="1"/>
</dbReference>
<dbReference type="KEGG" id="orm:HTY61_08560"/>
<evidence type="ECO:0000256" key="1">
    <source>
        <dbReference type="ARBA" id="ARBA00023015"/>
    </source>
</evidence>
<dbReference type="InterPro" id="IPR047640">
    <property type="entry name" value="RpiR-like"/>
</dbReference>
<proteinExistence type="predicted"/>
<evidence type="ECO:0000313" key="6">
    <source>
        <dbReference type="Proteomes" id="UP000509367"/>
    </source>
</evidence>
<dbReference type="AlphaFoldDB" id="A0A6N1VJJ4"/>
<dbReference type="PANTHER" id="PTHR30514:SF18">
    <property type="entry name" value="RPIR-FAMILY TRANSCRIPTIONAL REGULATOR"/>
    <property type="match status" value="1"/>
</dbReference>
<evidence type="ECO:0000256" key="2">
    <source>
        <dbReference type="ARBA" id="ARBA00023125"/>
    </source>
</evidence>
<dbReference type="SUPFAM" id="SSF53697">
    <property type="entry name" value="SIS domain"/>
    <property type="match status" value="1"/>
</dbReference>
<dbReference type="GO" id="GO:0003700">
    <property type="term" value="F:DNA-binding transcription factor activity"/>
    <property type="evidence" value="ECO:0007669"/>
    <property type="project" value="InterPro"/>
</dbReference>
<dbReference type="PROSITE" id="PS51071">
    <property type="entry name" value="HTH_RPIR"/>
    <property type="match status" value="1"/>
</dbReference>
<dbReference type="CDD" id="cd05013">
    <property type="entry name" value="SIS_RpiR"/>
    <property type="match status" value="1"/>
</dbReference>
<dbReference type="Gene3D" id="3.40.50.10490">
    <property type="entry name" value="Glucose-6-phosphate isomerase like protein, domain 1"/>
    <property type="match status" value="1"/>
</dbReference>
<keyword evidence="6" id="KW-1185">Reference proteome</keyword>
<keyword evidence="3" id="KW-0804">Transcription</keyword>
<dbReference type="GO" id="GO:1901135">
    <property type="term" value="P:carbohydrate derivative metabolic process"/>
    <property type="evidence" value="ECO:0007669"/>
    <property type="project" value="InterPro"/>
</dbReference>
<dbReference type="InterPro" id="IPR036388">
    <property type="entry name" value="WH-like_DNA-bd_sf"/>
</dbReference>
<name>A0A6N1VJJ4_9HYPH</name>
<feature type="domain" description="HTH rpiR-type" evidence="4">
    <location>
        <begin position="1"/>
        <end position="73"/>
    </location>
</feature>
<keyword evidence="1" id="KW-0805">Transcription regulation</keyword>
<dbReference type="InterPro" id="IPR001347">
    <property type="entry name" value="SIS_dom"/>
</dbReference>
<dbReference type="SUPFAM" id="SSF46689">
    <property type="entry name" value="Homeodomain-like"/>
    <property type="match status" value="1"/>
</dbReference>
<dbReference type="EMBL" id="CP054836">
    <property type="protein sequence ID" value="QKV20593.1"/>
    <property type="molecule type" value="Genomic_DNA"/>
</dbReference>
<gene>
    <name evidence="5" type="ORF">HTY61_08560</name>
</gene>
<reference evidence="5 6" key="1">
    <citation type="submission" date="2020-06" db="EMBL/GenBank/DDBJ databases">
        <title>Oricola thermophila sp. nov. isolated from a tidal sediments.</title>
        <authorList>
            <person name="Kwon K.K."/>
            <person name="Yang S.-H."/>
            <person name="Park M.-J."/>
        </authorList>
    </citation>
    <scope>NUCLEOTIDE SEQUENCE [LARGE SCALE GENOMIC DNA]</scope>
    <source>
        <strain evidence="5 6">MEBiC13590</strain>
    </source>
</reference>
<dbReference type="InterPro" id="IPR035472">
    <property type="entry name" value="RpiR-like_SIS"/>
</dbReference>
<accession>A0A6N1VJJ4</accession>
<protein>
    <submittedName>
        <fullName evidence="5">MurR/RpiR family transcriptional regulator</fullName>
    </submittedName>
</protein>
<dbReference type="InterPro" id="IPR000281">
    <property type="entry name" value="HTH_RpiR"/>
</dbReference>
<evidence type="ECO:0000256" key="3">
    <source>
        <dbReference type="ARBA" id="ARBA00023163"/>
    </source>
</evidence>
<dbReference type="InterPro" id="IPR046348">
    <property type="entry name" value="SIS_dom_sf"/>
</dbReference>
<organism evidence="5 6">
    <name type="scientific">Oricola thermophila</name>
    <dbReference type="NCBI Taxonomy" id="2742145"/>
    <lineage>
        <taxon>Bacteria</taxon>
        <taxon>Pseudomonadati</taxon>
        <taxon>Pseudomonadota</taxon>
        <taxon>Alphaproteobacteria</taxon>
        <taxon>Hyphomicrobiales</taxon>
        <taxon>Ahrensiaceae</taxon>
        <taxon>Oricola</taxon>
    </lineage>
</organism>
<evidence type="ECO:0000259" key="4">
    <source>
        <dbReference type="PROSITE" id="PS51071"/>
    </source>
</evidence>
<keyword evidence="2" id="KW-0238">DNA-binding</keyword>